<keyword evidence="6 7" id="KW-0472">Membrane</keyword>
<dbReference type="Gene3D" id="3.40.50.300">
    <property type="entry name" value="P-loop containing nucleotide triphosphate hydrolases"/>
    <property type="match status" value="1"/>
</dbReference>
<comment type="caution">
    <text evidence="10">The sequence shown here is derived from an EMBL/GenBank/DDBJ whole genome shotgun (WGS) entry which is preliminary data.</text>
</comment>
<dbReference type="GO" id="GO:0005524">
    <property type="term" value="F:ATP binding"/>
    <property type="evidence" value="ECO:0007669"/>
    <property type="project" value="UniProtKB-KW"/>
</dbReference>
<evidence type="ECO:0000259" key="9">
    <source>
        <dbReference type="PROSITE" id="PS50929"/>
    </source>
</evidence>
<keyword evidence="5 7" id="KW-1133">Transmembrane helix</keyword>
<evidence type="ECO:0000256" key="7">
    <source>
        <dbReference type="SAM" id="Phobius"/>
    </source>
</evidence>
<dbReference type="InterPro" id="IPR027417">
    <property type="entry name" value="P-loop_NTPase"/>
</dbReference>
<dbReference type="GO" id="GO:0016887">
    <property type="term" value="F:ATP hydrolysis activity"/>
    <property type="evidence" value="ECO:0007669"/>
    <property type="project" value="InterPro"/>
</dbReference>
<dbReference type="InterPro" id="IPR003439">
    <property type="entry name" value="ABC_transporter-like_ATP-bd"/>
</dbReference>
<protein>
    <submittedName>
        <fullName evidence="10">Type I secretion system permease/ATPase</fullName>
    </submittedName>
</protein>
<evidence type="ECO:0000313" key="11">
    <source>
        <dbReference type="Proteomes" id="UP000440304"/>
    </source>
</evidence>
<dbReference type="NCBIfam" id="TIGR01842">
    <property type="entry name" value="type_I_sec_PrtD"/>
    <property type="match status" value="1"/>
</dbReference>
<dbReference type="GO" id="GO:0030253">
    <property type="term" value="P:protein secretion by the type I secretion system"/>
    <property type="evidence" value="ECO:0007669"/>
    <property type="project" value="InterPro"/>
</dbReference>
<evidence type="ECO:0000256" key="2">
    <source>
        <dbReference type="ARBA" id="ARBA00022692"/>
    </source>
</evidence>
<organism evidence="10 11">
    <name type="scientific">Shinella zoogloeoides</name>
    <name type="common">Crabtreella saccharophila</name>
    <dbReference type="NCBI Taxonomy" id="352475"/>
    <lineage>
        <taxon>Bacteria</taxon>
        <taxon>Pseudomonadati</taxon>
        <taxon>Pseudomonadota</taxon>
        <taxon>Alphaproteobacteria</taxon>
        <taxon>Hyphomicrobiales</taxon>
        <taxon>Rhizobiaceae</taxon>
        <taxon>Shinella</taxon>
    </lineage>
</organism>
<dbReference type="SMART" id="SM00382">
    <property type="entry name" value="AAA"/>
    <property type="match status" value="1"/>
</dbReference>
<evidence type="ECO:0000256" key="3">
    <source>
        <dbReference type="ARBA" id="ARBA00022741"/>
    </source>
</evidence>
<dbReference type="SUPFAM" id="SSF90123">
    <property type="entry name" value="ABC transporter transmembrane region"/>
    <property type="match status" value="1"/>
</dbReference>
<feature type="domain" description="ABC transporter" evidence="8">
    <location>
        <begin position="306"/>
        <end position="541"/>
    </location>
</feature>
<dbReference type="GO" id="GO:0030256">
    <property type="term" value="C:type I protein secretion system complex"/>
    <property type="evidence" value="ECO:0007669"/>
    <property type="project" value="InterPro"/>
</dbReference>
<dbReference type="PROSITE" id="PS50893">
    <property type="entry name" value="ABC_TRANSPORTER_2"/>
    <property type="match status" value="1"/>
</dbReference>
<dbReference type="InterPro" id="IPR039421">
    <property type="entry name" value="Type_1_exporter"/>
</dbReference>
<reference evidence="10 11" key="1">
    <citation type="submission" date="2019-12" db="EMBL/GenBank/DDBJ databases">
        <title>Shinella granuli gen. nov., sp. nov., and proposal of the reclassification of Zoogloea ramigera ATCC 19623 as Shinella zoogloeoides sp. nov.</title>
        <authorList>
            <person name="Gao J."/>
        </authorList>
    </citation>
    <scope>NUCLEOTIDE SEQUENCE [LARGE SCALE GENOMIC DNA]</scope>
    <source>
        <strain evidence="10 11">DSM 287</strain>
    </source>
</reference>
<dbReference type="InterPro" id="IPR036640">
    <property type="entry name" value="ABC1_TM_sf"/>
</dbReference>
<dbReference type="PROSITE" id="PS50929">
    <property type="entry name" value="ABC_TM1F"/>
    <property type="match status" value="1"/>
</dbReference>
<dbReference type="OrthoDB" id="9808328at2"/>
<feature type="transmembrane region" description="Helical" evidence="7">
    <location>
        <begin position="37"/>
        <end position="57"/>
    </location>
</feature>
<dbReference type="SUPFAM" id="SSF52540">
    <property type="entry name" value="P-loop containing nucleoside triphosphate hydrolases"/>
    <property type="match status" value="1"/>
</dbReference>
<feature type="domain" description="ABC transmembrane type-1" evidence="9">
    <location>
        <begin position="1"/>
        <end position="272"/>
    </location>
</feature>
<keyword evidence="4" id="KW-0067">ATP-binding</keyword>
<dbReference type="InterPro" id="IPR003593">
    <property type="entry name" value="AAA+_ATPase"/>
</dbReference>
<sequence>MAVAIFSLFVNILYLASPIYMLQVYDRVVPSRSTSTLLFLTLMVVVALAALSSLDLVRAQIMSRLSGRLDQVLSSAVLALSFQRADDAAKPTLLRDLDALRQFIASPPLLALFDLPFVPIYLLVAFLLHPWLGFFTLGCCLLLALLALVNELRLAQPLRDSRAAAVRSQAFADMATRNVEAVIAMGMLDGVLRRWSEDRLVHRVTQSTASERLLGAAGLAKYLRLVMQSLVLGLGAYLAVMQQVNAGAIFAGSFLLGRALQPLEQLIGGWRNAIVARASYLKLVKALNAADSGSKKLGLPRLEGNLGVENLHVTVPGGTKFLLRAVSFKLKAGEVLGVVGPSGAGKSSLAKALVGVSMPAAGLVRLDGADLQALPRHERGAVLGYLPQDVELFADTVAANISRFRTGVDEEVVLAAQLAGVHEMILRLPQGYNTQIGEGGAVLSGGYRQRIALARAVFGNPSFVVLDEPSSNLDGDGDIALARCLAQLRQRRCTVVLVSHRPTTLSSADHILLLREGKVEAFGPRDEIAAKLIEHRERSPRMIGDANG</sequence>
<keyword evidence="2 7" id="KW-0812">Transmembrane</keyword>
<dbReference type="Pfam" id="PF00005">
    <property type="entry name" value="ABC_tran"/>
    <property type="match status" value="1"/>
</dbReference>
<dbReference type="InterPro" id="IPR010128">
    <property type="entry name" value="ATPase_T1SS_PrtD-like"/>
</dbReference>
<dbReference type="EMBL" id="WUML01000029">
    <property type="protein sequence ID" value="MXO02712.1"/>
    <property type="molecule type" value="Genomic_DNA"/>
</dbReference>
<evidence type="ECO:0000256" key="5">
    <source>
        <dbReference type="ARBA" id="ARBA00022989"/>
    </source>
</evidence>
<proteinExistence type="predicted"/>
<dbReference type="PANTHER" id="PTHR24221">
    <property type="entry name" value="ATP-BINDING CASSETTE SUB-FAMILY B"/>
    <property type="match status" value="1"/>
</dbReference>
<evidence type="ECO:0000256" key="6">
    <source>
        <dbReference type="ARBA" id="ARBA00023136"/>
    </source>
</evidence>
<dbReference type="PANTHER" id="PTHR24221:SF248">
    <property type="entry name" value="ABC TRANSPORTER TRANSMEMBRANE REGION"/>
    <property type="match status" value="1"/>
</dbReference>
<dbReference type="GO" id="GO:0034040">
    <property type="term" value="F:ATPase-coupled lipid transmembrane transporter activity"/>
    <property type="evidence" value="ECO:0007669"/>
    <property type="project" value="TreeGrafter"/>
</dbReference>
<accession>A0A6N8THJ4</accession>
<feature type="transmembrane region" description="Helical" evidence="7">
    <location>
        <begin position="134"/>
        <end position="152"/>
    </location>
</feature>
<evidence type="ECO:0000256" key="1">
    <source>
        <dbReference type="ARBA" id="ARBA00004651"/>
    </source>
</evidence>
<comment type="subcellular location">
    <subcellularLocation>
        <location evidence="1">Cell membrane</location>
        <topology evidence="1">Multi-pass membrane protein</topology>
    </subcellularLocation>
</comment>
<name>A0A6N8THJ4_SHIZO</name>
<dbReference type="GO" id="GO:0140359">
    <property type="term" value="F:ABC-type transporter activity"/>
    <property type="evidence" value="ECO:0007669"/>
    <property type="project" value="InterPro"/>
</dbReference>
<evidence type="ECO:0000259" key="8">
    <source>
        <dbReference type="PROSITE" id="PS50893"/>
    </source>
</evidence>
<dbReference type="Gene3D" id="1.20.1560.10">
    <property type="entry name" value="ABC transporter type 1, transmembrane domain"/>
    <property type="match status" value="1"/>
</dbReference>
<gene>
    <name evidence="10" type="ORF">GR156_20570</name>
</gene>
<dbReference type="Proteomes" id="UP000440304">
    <property type="component" value="Unassembled WGS sequence"/>
</dbReference>
<feature type="transmembrane region" description="Helical" evidence="7">
    <location>
        <begin position="109"/>
        <end position="128"/>
    </location>
</feature>
<dbReference type="InterPro" id="IPR011527">
    <property type="entry name" value="ABC1_TM_dom"/>
</dbReference>
<dbReference type="AlphaFoldDB" id="A0A6N8THJ4"/>
<evidence type="ECO:0000256" key="4">
    <source>
        <dbReference type="ARBA" id="ARBA00022840"/>
    </source>
</evidence>
<dbReference type="Pfam" id="PF00664">
    <property type="entry name" value="ABC_membrane"/>
    <property type="match status" value="1"/>
</dbReference>
<evidence type="ECO:0000313" key="10">
    <source>
        <dbReference type="EMBL" id="MXO02712.1"/>
    </source>
</evidence>
<keyword evidence="3" id="KW-0547">Nucleotide-binding</keyword>
<dbReference type="GO" id="GO:0005886">
    <property type="term" value="C:plasma membrane"/>
    <property type="evidence" value="ECO:0007669"/>
    <property type="project" value="UniProtKB-SubCell"/>
</dbReference>